<dbReference type="InterPro" id="IPR050640">
    <property type="entry name" value="Bact_2-comp_sensor_kinase"/>
</dbReference>
<dbReference type="PANTHER" id="PTHR34220:SF7">
    <property type="entry name" value="SENSOR HISTIDINE KINASE YPDA"/>
    <property type="match status" value="1"/>
</dbReference>
<name>A0A363NYG1_9SPHI</name>
<keyword evidence="3" id="KW-0418">Kinase</keyword>
<reference evidence="3 4" key="1">
    <citation type="submission" date="2018-04" db="EMBL/GenBank/DDBJ databases">
        <title>Sphingobacterium sp. M46 Genome.</title>
        <authorList>
            <person name="Cheng J."/>
            <person name="Li Y."/>
        </authorList>
    </citation>
    <scope>NUCLEOTIDE SEQUENCE [LARGE SCALE GENOMIC DNA]</scope>
    <source>
        <strain evidence="3 4">M46</strain>
    </source>
</reference>
<keyword evidence="3" id="KW-0808">Transferase</keyword>
<gene>
    <name evidence="3" type="ORF">DCO56_02470</name>
</gene>
<feature type="domain" description="Signal transduction histidine kinase internal region" evidence="2">
    <location>
        <begin position="183"/>
        <end position="260"/>
    </location>
</feature>
<keyword evidence="1" id="KW-0472">Membrane</keyword>
<dbReference type="RefSeq" id="WP_108632162.1">
    <property type="nucleotide sequence ID" value="NZ_DAMCKI010000009.1"/>
</dbReference>
<feature type="transmembrane region" description="Helical" evidence="1">
    <location>
        <begin position="58"/>
        <end position="78"/>
    </location>
</feature>
<keyword evidence="4" id="KW-1185">Reference proteome</keyword>
<dbReference type="Pfam" id="PF06580">
    <property type="entry name" value="His_kinase"/>
    <property type="match status" value="1"/>
</dbReference>
<dbReference type="EMBL" id="QCXX01000001">
    <property type="protein sequence ID" value="PUV25856.1"/>
    <property type="molecule type" value="Genomic_DNA"/>
</dbReference>
<keyword evidence="1" id="KW-0812">Transmembrane</keyword>
<feature type="transmembrane region" description="Helical" evidence="1">
    <location>
        <begin position="142"/>
        <end position="163"/>
    </location>
</feature>
<accession>A0A363NYG1</accession>
<dbReference type="InterPro" id="IPR010559">
    <property type="entry name" value="Sig_transdc_His_kin_internal"/>
</dbReference>
<evidence type="ECO:0000259" key="2">
    <source>
        <dbReference type="Pfam" id="PF06580"/>
    </source>
</evidence>
<feature type="transmembrane region" description="Helical" evidence="1">
    <location>
        <begin position="99"/>
        <end position="122"/>
    </location>
</feature>
<evidence type="ECO:0000313" key="3">
    <source>
        <dbReference type="EMBL" id="PUV25856.1"/>
    </source>
</evidence>
<feature type="transmembrane region" description="Helical" evidence="1">
    <location>
        <begin position="21"/>
        <end position="38"/>
    </location>
</feature>
<dbReference type="OrthoDB" id="9809908at2"/>
<dbReference type="AlphaFoldDB" id="A0A363NYG1"/>
<dbReference type="Proteomes" id="UP000250831">
    <property type="component" value="Unassembled WGS sequence"/>
</dbReference>
<dbReference type="PANTHER" id="PTHR34220">
    <property type="entry name" value="SENSOR HISTIDINE KINASE YPDA"/>
    <property type="match status" value="1"/>
</dbReference>
<dbReference type="GO" id="GO:0000155">
    <property type="term" value="F:phosphorelay sensor kinase activity"/>
    <property type="evidence" value="ECO:0007669"/>
    <property type="project" value="InterPro"/>
</dbReference>
<organism evidence="3 4">
    <name type="scientific">Sphingobacterium athyrii</name>
    <dbReference type="NCBI Taxonomy" id="2152717"/>
    <lineage>
        <taxon>Bacteria</taxon>
        <taxon>Pseudomonadati</taxon>
        <taxon>Bacteroidota</taxon>
        <taxon>Sphingobacteriia</taxon>
        <taxon>Sphingobacteriales</taxon>
        <taxon>Sphingobacteriaceae</taxon>
        <taxon>Sphingobacterium</taxon>
    </lineage>
</organism>
<sequence length="368" mass="42570">MQEKTIYKNEKNLISTNKKRLLFTLLSFFLIYLVAYIIDPFASCWNGYFQRNIFEILGEWTFTIIYSFLISEFSIIVHNRLDAVLTWKDNPTERLLIETVINLIVVLLINLLLVYIISRYYFELQNVTIATSLEEKRGAIQNISISVMIALMIMGINIGIHLINNWKNESIRAAKLGQVILEAELQSLKLQIDPHFVFNNLSVLSEIILEDQQLGYEYAENFSKIYRYLLVNSKKDVISLEEELNFLDSYIFLIKNRFGDGVHFEINVDPAKSNYQLPPLTLQLLVENALKHNQTNKKRSLKIKVYTNAQNQLVVENILIPIENVSESSGIGISNIIKRYDLLSNLQPEILNNGKTFKVNLPLIEQNS</sequence>
<protein>
    <submittedName>
        <fullName evidence="3">Histidine kinase</fullName>
    </submittedName>
</protein>
<keyword evidence="1" id="KW-1133">Transmembrane helix</keyword>
<evidence type="ECO:0000313" key="4">
    <source>
        <dbReference type="Proteomes" id="UP000250831"/>
    </source>
</evidence>
<evidence type="ECO:0000256" key="1">
    <source>
        <dbReference type="SAM" id="Phobius"/>
    </source>
</evidence>
<comment type="caution">
    <text evidence="3">The sequence shown here is derived from an EMBL/GenBank/DDBJ whole genome shotgun (WGS) entry which is preliminary data.</text>
</comment>
<dbReference type="GO" id="GO:0016020">
    <property type="term" value="C:membrane"/>
    <property type="evidence" value="ECO:0007669"/>
    <property type="project" value="InterPro"/>
</dbReference>
<proteinExistence type="predicted"/>